<dbReference type="Proteomes" id="UP001141806">
    <property type="component" value="Unassembled WGS sequence"/>
</dbReference>
<dbReference type="PROSITE" id="PS50011">
    <property type="entry name" value="PROTEIN_KINASE_DOM"/>
    <property type="match status" value="1"/>
</dbReference>
<dbReference type="GO" id="GO:0030247">
    <property type="term" value="F:polysaccharide binding"/>
    <property type="evidence" value="ECO:0007669"/>
    <property type="project" value="InterPro"/>
</dbReference>
<evidence type="ECO:0000313" key="16">
    <source>
        <dbReference type="Proteomes" id="UP001141806"/>
    </source>
</evidence>
<keyword evidence="16" id="KW-1185">Reference proteome</keyword>
<evidence type="ECO:0000256" key="13">
    <source>
        <dbReference type="SAM" id="SignalP"/>
    </source>
</evidence>
<dbReference type="GO" id="GO:0004674">
    <property type="term" value="F:protein serine/threonine kinase activity"/>
    <property type="evidence" value="ECO:0007669"/>
    <property type="project" value="UniProtKB-KW"/>
</dbReference>
<dbReference type="PROSITE" id="PS00107">
    <property type="entry name" value="PROTEIN_KINASE_ATP"/>
    <property type="match status" value="1"/>
</dbReference>
<accession>A0A9Q0GUI7</accession>
<evidence type="ECO:0000313" key="15">
    <source>
        <dbReference type="EMBL" id="KAJ4953321.1"/>
    </source>
</evidence>
<protein>
    <recommendedName>
        <fullName evidence="14">Protein kinase domain-containing protein</fullName>
    </recommendedName>
</protein>
<dbReference type="SMART" id="SM00220">
    <property type="entry name" value="S_TKc"/>
    <property type="match status" value="1"/>
</dbReference>
<evidence type="ECO:0000256" key="7">
    <source>
        <dbReference type="ARBA" id="ARBA00022777"/>
    </source>
</evidence>
<keyword evidence="11" id="KW-0325">Glycoprotein</keyword>
<evidence type="ECO:0000256" key="5">
    <source>
        <dbReference type="ARBA" id="ARBA00022729"/>
    </source>
</evidence>
<dbReference type="Gene3D" id="1.10.510.10">
    <property type="entry name" value="Transferase(Phosphotransferase) domain 1"/>
    <property type="match status" value="1"/>
</dbReference>
<evidence type="ECO:0000256" key="6">
    <source>
        <dbReference type="ARBA" id="ARBA00022741"/>
    </source>
</evidence>
<dbReference type="FunFam" id="3.30.200.20:FF:000178">
    <property type="entry name" value="serine/threonine-protein kinase PBS1-like"/>
    <property type="match status" value="1"/>
</dbReference>
<evidence type="ECO:0000256" key="1">
    <source>
        <dbReference type="ARBA" id="ARBA00004479"/>
    </source>
</evidence>
<keyword evidence="5 13" id="KW-0732">Signal</keyword>
<keyword evidence="2" id="KW-0723">Serine/threonine-protein kinase</keyword>
<evidence type="ECO:0000256" key="8">
    <source>
        <dbReference type="ARBA" id="ARBA00022840"/>
    </source>
</evidence>
<dbReference type="InterPro" id="IPR000719">
    <property type="entry name" value="Prot_kinase_dom"/>
</dbReference>
<evidence type="ECO:0000256" key="3">
    <source>
        <dbReference type="ARBA" id="ARBA00022679"/>
    </source>
</evidence>
<keyword evidence="7" id="KW-0418">Kinase</keyword>
<keyword evidence="4" id="KW-0812">Transmembrane</keyword>
<dbReference type="FunFam" id="1.10.510.10:FF:000590">
    <property type="entry name" value="PR5-like receptor kinase"/>
    <property type="match status" value="1"/>
</dbReference>
<keyword evidence="9" id="KW-1133">Transmembrane helix</keyword>
<keyword evidence="6 12" id="KW-0547">Nucleotide-binding</keyword>
<dbReference type="GO" id="GO:0005524">
    <property type="term" value="F:ATP binding"/>
    <property type="evidence" value="ECO:0007669"/>
    <property type="project" value="UniProtKB-UniRule"/>
</dbReference>
<proteinExistence type="predicted"/>
<keyword evidence="8 12" id="KW-0067">ATP-binding</keyword>
<name>A0A9Q0GUI7_9MAGN</name>
<dbReference type="EMBL" id="JAMYWD010000012">
    <property type="protein sequence ID" value="KAJ4953321.1"/>
    <property type="molecule type" value="Genomic_DNA"/>
</dbReference>
<dbReference type="AlphaFoldDB" id="A0A9Q0GUI7"/>
<feature type="binding site" evidence="12">
    <location>
        <position position="369"/>
    </location>
    <ligand>
        <name>ATP</name>
        <dbReference type="ChEBI" id="CHEBI:30616"/>
    </ligand>
</feature>
<evidence type="ECO:0000256" key="4">
    <source>
        <dbReference type="ARBA" id="ARBA00022692"/>
    </source>
</evidence>
<organism evidence="15 16">
    <name type="scientific">Protea cynaroides</name>
    <dbReference type="NCBI Taxonomy" id="273540"/>
    <lineage>
        <taxon>Eukaryota</taxon>
        <taxon>Viridiplantae</taxon>
        <taxon>Streptophyta</taxon>
        <taxon>Embryophyta</taxon>
        <taxon>Tracheophyta</taxon>
        <taxon>Spermatophyta</taxon>
        <taxon>Magnoliopsida</taxon>
        <taxon>Proteales</taxon>
        <taxon>Proteaceae</taxon>
        <taxon>Protea</taxon>
    </lineage>
</organism>
<keyword evidence="3" id="KW-0808">Transferase</keyword>
<feature type="chain" id="PRO_5040268893" description="Protein kinase domain-containing protein" evidence="13">
    <location>
        <begin position="25"/>
        <end position="657"/>
    </location>
</feature>
<evidence type="ECO:0000256" key="12">
    <source>
        <dbReference type="PROSITE-ProRule" id="PRU10141"/>
    </source>
</evidence>
<comment type="subcellular location">
    <subcellularLocation>
        <location evidence="1">Membrane</location>
        <topology evidence="1">Single-pass type I membrane protein</topology>
    </subcellularLocation>
</comment>
<dbReference type="InterPro" id="IPR017441">
    <property type="entry name" value="Protein_kinase_ATP_BS"/>
</dbReference>
<dbReference type="OrthoDB" id="547665at2759"/>
<dbReference type="InterPro" id="IPR025287">
    <property type="entry name" value="WAK_GUB"/>
</dbReference>
<dbReference type="Pfam" id="PF00069">
    <property type="entry name" value="Pkinase"/>
    <property type="match status" value="1"/>
</dbReference>
<evidence type="ECO:0000256" key="11">
    <source>
        <dbReference type="ARBA" id="ARBA00023180"/>
    </source>
</evidence>
<dbReference type="InterPro" id="IPR045874">
    <property type="entry name" value="LRK10/LRL21-25-like"/>
</dbReference>
<dbReference type="Pfam" id="PF13947">
    <property type="entry name" value="GUB_WAK_bind"/>
    <property type="match status" value="1"/>
</dbReference>
<dbReference type="InterPro" id="IPR011009">
    <property type="entry name" value="Kinase-like_dom_sf"/>
</dbReference>
<sequence>MRELMIIRFLLFLWSLHLLQQSVGQEDDCKPSQCQLYGPSVEFPFRIKDQQPEHCGYPGFELTCKDGDTILHLPSMGDLLVSDISYLTHSISIEKQCLAEFVLGFNASSSSSSTSSSPFHYFCQTKNYTFSSCPIDVTYNTDSIHRVPCLTHGLHTVVFMESSSDLALLPESCNVTATVAVPLLPNDYYDDGCIDYGNPYWGYYSGYGNPVYLESEFSSLSLRWEVPGCNCSNLGERCRFKNQTTQELGCFYEYETPPWDTDYYDDTHSKDELAKDVAIGVSIALLVLIAATVVSIKVYKSWKLANKKGREDQLKIEKFLEDYKSLKPTRYSYSEIKKMTKQFKCKLGQGGYGSVFKGELSNEMVVAVKILKEPASDGDDFTNEVGTIGRIHHVNVVRLLGYCADGYKRALIYEFMPNESLEKFIFSVGDADNPLQQWEKLRDIAIGIARGIEYLHQGCEQRILHFDIKPHNILLDKNFNPKISDFGLAKLCAKGQSNVSMTVARGTMGYIAPEVFSRNFGNVSYKSDVYSFGMLLFEMVGGRKNIDASVEQSSQVYFPEWIYNRLHQGEELGLRVVAEEDAKIARLLTIVATWCIQWYPSGRPSMKTVIRMLEGEIDNLALPPNPFVSAAPGEAEAEAEVAVLEGSAGPNLAVITE</sequence>
<gene>
    <name evidence="15" type="ORF">NE237_030153</name>
</gene>
<evidence type="ECO:0000256" key="10">
    <source>
        <dbReference type="ARBA" id="ARBA00023136"/>
    </source>
</evidence>
<dbReference type="GO" id="GO:0016020">
    <property type="term" value="C:membrane"/>
    <property type="evidence" value="ECO:0007669"/>
    <property type="project" value="UniProtKB-SubCell"/>
</dbReference>
<dbReference type="InterPro" id="IPR008271">
    <property type="entry name" value="Ser/Thr_kinase_AS"/>
</dbReference>
<dbReference type="PROSITE" id="PS00108">
    <property type="entry name" value="PROTEIN_KINASE_ST"/>
    <property type="match status" value="1"/>
</dbReference>
<evidence type="ECO:0000256" key="9">
    <source>
        <dbReference type="ARBA" id="ARBA00022989"/>
    </source>
</evidence>
<dbReference type="PANTHER" id="PTHR27009">
    <property type="entry name" value="RUST RESISTANCE KINASE LR10-RELATED"/>
    <property type="match status" value="1"/>
</dbReference>
<evidence type="ECO:0000259" key="14">
    <source>
        <dbReference type="PROSITE" id="PS50011"/>
    </source>
</evidence>
<comment type="caution">
    <text evidence="15">The sequence shown here is derived from an EMBL/GenBank/DDBJ whole genome shotgun (WGS) entry which is preliminary data.</text>
</comment>
<keyword evidence="10" id="KW-0472">Membrane</keyword>
<dbReference type="SUPFAM" id="SSF56112">
    <property type="entry name" value="Protein kinase-like (PK-like)"/>
    <property type="match status" value="1"/>
</dbReference>
<feature type="domain" description="Protein kinase" evidence="14">
    <location>
        <begin position="341"/>
        <end position="628"/>
    </location>
</feature>
<feature type="signal peptide" evidence="13">
    <location>
        <begin position="1"/>
        <end position="24"/>
    </location>
</feature>
<evidence type="ECO:0000256" key="2">
    <source>
        <dbReference type="ARBA" id="ARBA00022527"/>
    </source>
</evidence>
<reference evidence="15" key="1">
    <citation type="journal article" date="2023" name="Plant J.">
        <title>The genome of the king protea, Protea cynaroides.</title>
        <authorList>
            <person name="Chang J."/>
            <person name="Duong T.A."/>
            <person name="Schoeman C."/>
            <person name="Ma X."/>
            <person name="Roodt D."/>
            <person name="Barker N."/>
            <person name="Li Z."/>
            <person name="Van de Peer Y."/>
            <person name="Mizrachi E."/>
        </authorList>
    </citation>
    <scope>NUCLEOTIDE SEQUENCE</scope>
    <source>
        <tissue evidence="15">Young leaves</tissue>
    </source>
</reference>
<dbReference type="Gene3D" id="3.30.200.20">
    <property type="entry name" value="Phosphorylase Kinase, domain 1"/>
    <property type="match status" value="1"/>
</dbReference>